<dbReference type="InterPro" id="IPR004134">
    <property type="entry name" value="Peptidase_C1B"/>
</dbReference>
<dbReference type="GO" id="GO:0006508">
    <property type="term" value="P:proteolysis"/>
    <property type="evidence" value="ECO:0007669"/>
    <property type="project" value="UniProtKB-KW"/>
</dbReference>
<dbReference type="CDD" id="cd00585">
    <property type="entry name" value="Peptidase_C1B"/>
    <property type="match status" value="1"/>
</dbReference>
<accession>A0AAW9HF82</accession>
<dbReference type="SUPFAM" id="SSF54001">
    <property type="entry name" value="Cysteine proteinases"/>
    <property type="match status" value="1"/>
</dbReference>
<comment type="caution">
    <text evidence="6">The sequence shown here is derived from an EMBL/GenBank/DDBJ whole genome shotgun (WGS) entry which is preliminary data.</text>
</comment>
<feature type="active site" evidence="5">
    <location>
        <position position="384"/>
    </location>
</feature>
<dbReference type="PANTHER" id="PTHR10363">
    <property type="entry name" value="BLEOMYCIN HYDROLASE"/>
    <property type="match status" value="1"/>
</dbReference>
<dbReference type="Proteomes" id="UP001273799">
    <property type="component" value="Unassembled WGS sequence"/>
</dbReference>
<dbReference type="GO" id="GO:0043418">
    <property type="term" value="P:homocysteine catabolic process"/>
    <property type="evidence" value="ECO:0007669"/>
    <property type="project" value="TreeGrafter"/>
</dbReference>
<protein>
    <recommendedName>
        <fullName evidence="4">Aminopeptidase</fullName>
    </recommendedName>
</protein>
<dbReference type="AlphaFoldDB" id="A0AAW9HF82"/>
<dbReference type="PROSITE" id="PS00139">
    <property type="entry name" value="THIOL_PROTEASE_CYS"/>
    <property type="match status" value="1"/>
</dbReference>
<dbReference type="GO" id="GO:0009636">
    <property type="term" value="P:response to toxic substance"/>
    <property type="evidence" value="ECO:0007669"/>
    <property type="project" value="TreeGrafter"/>
</dbReference>
<proteinExistence type="inferred from homology"/>
<dbReference type="Pfam" id="PF03051">
    <property type="entry name" value="Peptidase_C1_2"/>
    <property type="match status" value="1"/>
</dbReference>
<keyword evidence="1 4" id="KW-0645">Protease</keyword>
<keyword evidence="2 4" id="KW-0378">Hydrolase</keyword>
<dbReference type="PANTHER" id="PTHR10363:SF2">
    <property type="entry name" value="BLEOMYCIN HYDROLASE"/>
    <property type="match status" value="1"/>
</dbReference>
<keyword evidence="3 4" id="KW-0788">Thiol protease</keyword>
<feature type="active site" evidence="5">
    <location>
        <position position="363"/>
    </location>
</feature>
<keyword evidence="4" id="KW-0031">Aminopeptidase</keyword>
<reference evidence="6" key="1">
    <citation type="submission" date="2023-10" db="EMBL/GenBank/DDBJ databases">
        <title>Whole Genome based description of the genera Actinobaculum and Actinotignum reveals a complex phylogenetic relationship within the species included in the genus Actinotignum.</title>
        <authorList>
            <person name="Jensen C.S."/>
            <person name="Dargis R."/>
            <person name="Kemp M."/>
            <person name="Christensen J.J."/>
        </authorList>
    </citation>
    <scope>NUCLEOTIDE SEQUENCE</scope>
    <source>
        <strain evidence="6">Actinobaculum_suis_CCUG19206T</strain>
    </source>
</reference>
<evidence type="ECO:0000256" key="3">
    <source>
        <dbReference type="ARBA" id="ARBA00022807"/>
    </source>
</evidence>
<name>A0AAW9HF82_9ACTO</name>
<evidence type="ECO:0000256" key="1">
    <source>
        <dbReference type="ARBA" id="ARBA00022670"/>
    </source>
</evidence>
<dbReference type="InterPro" id="IPR000169">
    <property type="entry name" value="Pept_cys_AS"/>
</dbReference>
<dbReference type="InterPro" id="IPR038765">
    <property type="entry name" value="Papain-like_cys_pep_sf"/>
</dbReference>
<comment type="similarity">
    <text evidence="4">Belongs to the peptidase C1 family.</text>
</comment>
<evidence type="ECO:0000256" key="4">
    <source>
        <dbReference type="PIRNR" id="PIRNR005700"/>
    </source>
</evidence>
<organism evidence="6 7">
    <name type="scientific">Actinobaculum suis</name>
    <dbReference type="NCBI Taxonomy" id="1657"/>
    <lineage>
        <taxon>Bacteria</taxon>
        <taxon>Bacillati</taxon>
        <taxon>Actinomycetota</taxon>
        <taxon>Actinomycetes</taxon>
        <taxon>Actinomycetales</taxon>
        <taxon>Actinomycetaceae</taxon>
        <taxon>Actinobaculum</taxon>
    </lineage>
</organism>
<evidence type="ECO:0000313" key="7">
    <source>
        <dbReference type="Proteomes" id="UP001273799"/>
    </source>
</evidence>
<evidence type="ECO:0000313" key="6">
    <source>
        <dbReference type="EMBL" id="MDY5152512.1"/>
    </source>
</evidence>
<evidence type="ECO:0000256" key="5">
    <source>
        <dbReference type="PIRSR" id="PIRSR005700-1"/>
    </source>
</evidence>
<dbReference type="Gene3D" id="3.90.70.10">
    <property type="entry name" value="Cysteine proteinases"/>
    <property type="match status" value="1"/>
</dbReference>
<sequence>MERERMAQALNSEKIAEYAEKFAADARARIVQNAVTQTPIAKVAEDREVINSIDPSMSVKVDKWPVTNQKKSGRCWLFSGLNSFKDAVYAETGLKNFEFSQNYQHFYDKLEKANYFLNSMIELADSTSERDDRTVHFLLSDPIGDGGQWNMFVALVEKYGVVPKYAMPETESSSNTGAMNRTLEMLLRRAARDIRNAPAGEREEIRATTMEQVYRVLAIHLGTPPQKFLWQWEDKDGEFHREGEFTPQEFARKYAPNLGEYVCVVNDPRNAYGKLYTVDRLGNVVGAKPVTYLNVPIAVIRQAVIAELQDGRPVWMGCDTTKQADRDRGIWDGQLYDYEGTYGIDLEMSKADELRFGESMMTHAMVFTGVDLVDGQPRRWRIENSWGEGMGDKGFWTMNDSWFDQHVFEIAVPASRLPEEYLPVLETEPAVLPAWDPMGSLARG</sequence>
<dbReference type="PIRSF" id="PIRSF005700">
    <property type="entry name" value="PepC"/>
    <property type="match status" value="1"/>
</dbReference>
<gene>
    <name evidence="6" type="ORF">R6G71_00335</name>
</gene>
<dbReference type="EMBL" id="JAWNFU010000001">
    <property type="protein sequence ID" value="MDY5152512.1"/>
    <property type="molecule type" value="Genomic_DNA"/>
</dbReference>
<evidence type="ECO:0000256" key="2">
    <source>
        <dbReference type="ARBA" id="ARBA00022801"/>
    </source>
</evidence>
<feature type="active site" evidence="5">
    <location>
        <position position="75"/>
    </location>
</feature>
<dbReference type="GO" id="GO:0005737">
    <property type="term" value="C:cytoplasm"/>
    <property type="evidence" value="ECO:0007669"/>
    <property type="project" value="TreeGrafter"/>
</dbReference>
<dbReference type="GO" id="GO:0070005">
    <property type="term" value="F:cysteine-type aminopeptidase activity"/>
    <property type="evidence" value="ECO:0007669"/>
    <property type="project" value="InterPro"/>
</dbReference>